<dbReference type="OMA" id="LECRREN"/>
<proteinExistence type="predicted"/>
<dbReference type="AlphaFoldDB" id="W2PD16"/>
<accession>W2PD16</accession>
<organism evidence="1 2">
    <name type="scientific">Phytophthora nicotianae (strain INRA-310)</name>
    <name type="common">Phytophthora parasitica</name>
    <dbReference type="NCBI Taxonomy" id="761204"/>
    <lineage>
        <taxon>Eukaryota</taxon>
        <taxon>Sar</taxon>
        <taxon>Stramenopiles</taxon>
        <taxon>Oomycota</taxon>
        <taxon>Peronosporomycetes</taxon>
        <taxon>Peronosporales</taxon>
        <taxon>Peronosporaceae</taxon>
        <taxon>Phytophthora</taxon>
    </lineage>
</organism>
<evidence type="ECO:0000313" key="2">
    <source>
        <dbReference type="Proteomes" id="UP000018817"/>
    </source>
</evidence>
<dbReference type="RefSeq" id="XP_008916153.1">
    <property type="nucleotide sequence ID" value="XM_008917905.1"/>
</dbReference>
<sequence>MAQQSPMPDLRPPVSTGIISNSTSSVPVPIHVTQAIRDYVPADGFTVLPKRRGERSIILDWGVRVTSTLEGKKYVCWICQGSLECRRENKIIQLFGNTSKATKHLGEKHLLTAGKITAETTRKRDRAEELERIRCAIADGADSRRMTLLLETMRVVNNNLPFRIGEYDESELLADLVVPDEFRATINNHTVTRAIAELYISARQAIRSHLERSRVNN</sequence>
<protein>
    <submittedName>
        <fullName evidence="1">Uncharacterized protein</fullName>
    </submittedName>
</protein>
<dbReference type="GeneID" id="20188234"/>
<reference evidence="2" key="1">
    <citation type="submission" date="2011-12" db="EMBL/GenBank/DDBJ databases">
        <authorList>
            <consortium name="The Broad Institute Genome Sequencing Platform"/>
            <person name="Russ C."/>
            <person name="Tyler B."/>
            <person name="Panabieres F."/>
            <person name="Shan W."/>
            <person name="Tripathy S."/>
            <person name="Grunwald N."/>
            <person name="Machado M."/>
            <person name="Young S.K."/>
            <person name="Zeng Q."/>
            <person name="Gargeya S."/>
            <person name="Fitzgerald M."/>
            <person name="Haas B."/>
            <person name="Abouelleil A."/>
            <person name="Alvarado L."/>
            <person name="Arachchi H.M."/>
            <person name="Berlin A."/>
            <person name="Chapman S.B."/>
            <person name="Gearin G."/>
            <person name="Goldberg J."/>
            <person name="Griggs A."/>
            <person name="Gujja S."/>
            <person name="Hansen M."/>
            <person name="Heiman D."/>
            <person name="Howarth C."/>
            <person name="Larimer J."/>
            <person name="Lui A."/>
            <person name="MacDonald P.J.P."/>
            <person name="McCowen C."/>
            <person name="Montmayeur A."/>
            <person name="Murphy C."/>
            <person name="Neiman D."/>
            <person name="Pearson M."/>
            <person name="Priest M."/>
            <person name="Roberts A."/>
            <person name="Saif S."/>
            <person name="Shea T."/>
            <person name="Sisk P."/>
            <person name="Stolte C."/>
            <person name="Sykes S."/>
            <person name="Wortman J."/>
            <person name="Nusbaum C."/>
            <person name="Birren B."/>
        </authorList>
    </citation>
    <scope>NUCLEOTIDE SEQUENCE [LARGE SCALE GENOMIC DNA]</scope>
    <source>
        <strain evidence="2">INRA-310</strain>
    </source>
</reference>
<dbReference type="EMBL" id="KI669682">
    <property type="protein sequence ID" value="ETM98550.1"/>
    <property type="molecule type" value="Genomic_DNA"/>
</dbReference>
<evidence type="ECO:0000313" key="1">
    <source>
        <dbReference type="EMBL" id="ETM98550.1"/>
    </source>
</evidence>
<dbReference type="OrthoDB" id="162805at2759"/>
<dbReference type="VEuPathDB" id="FungiDB:PPTG_19474"/>
<gene>
    <name evidence="1" type="ORF">PPTG_19474</name>
</gene>
<reference evidence="1 2" key="2">
    <citation type="submission" date="2013-11" db="EMBL/GenBank/DDBJ databases">
        <title>The Genome Sequence of Phytophthora parasitica INRA-310.</title>
        <authorList>
            <consortium name="The Broad Institute Genomics Platform"/>
            <person name="Russ C."/>
            <person name="Tyler B."/>
            <person name="Panabieres F."/>
            <person name="Shan W."/>
            <person name="Tripathy S."/>
            <person name="Grunwald N."/>
            <person name="Machado M."/>
            <person name="Johnson C.S."/>
            <person name="Arredondo F."/>
            <person name="Hong C."/>
            <person name="Coffey M."/>
            <person name="Young S.K."/>
            <person name="Zeng Q."/>
            <person name="Gargeya S."/>
            <person name="Fitzgerald M."/>
            <person name="Abouelleil A."/>
            <person name="Alvarado L."/>
            <person name="Chapman S.B."/>
            <person name="Gainer-Dewar J."/>
            <person name="Goldberg J."/>
            <person name="Griggs A."/>
            <person name="Gujja S."/>
            <person name="Hansen M."/>
            <person name="Howarth C."/>
            <person name="Imamovic A."/>
            <person name="Ireland A."/>
            <person name="Larimer J."/>
            <person name="McCowan C."/>
            <person name="Murphy C."/>
            <person name="Pearson M."/>
            <person name="Poon T.W."/>
            <person name="Priest M."/>
            <person name="Roberts A."/>
            <person name="Saif S."/>
            <person name="Shea T."/>
            <person name="Sykes S."/>
            <person name="Wortman J."/>
            <person name="Nusbaum C."/>
            <person name="Birren B."/>
        </authorList>
    </citation>
    <scope>NUCLEOTIDE SEQUENCE [LARGE SCALE GENOMIC DNA]</scope>
    <source>
        <strain evidence="1 2">INRA-310</strain>
    </source>
</reference>
<dbReference type="Proteomes" id="UP000018817">
    <property type="component" value="Unassembled WGS sequence"/>
</dbReference>
<name>W2PD16_PHYN3</name>